<evidence type="ECO:0000313" key="10">
    <source>
        <dbReference type="Proteomes" id="UP000694426"/>
    </source>
</evidence>
<feature type="disulfide bond" evidence="5">
    <location>
        <begin position="837"/>
        <end position="864"/>
    </location>
</feature>
<dbReference type="SUPFAM" id="SSF50494">
    <property type="entry name" value="Trypsin-like serine proteases"/>
    <property type="match status" value="2"/>
</dbReference>
<sequence>PWAMTGTGLLLLLVAFLTRCGLKCGLRPIDLESPEDVLPLGFFSRIVGGRETVPGGQPWQVSLKLGRFHICGGSLVREDVVITAAHCVVNLEKLLKSLVVTVGEHHLQRVDRQEQSIPVLHVFVHPGFNQLHYMDCDVAVLRLQHPARFGDEVQPICLPHRDEDFEVGTLCVTSGWGKVSEGAGALAPVLQEVELPLIDSLTCSALLRAMDLPPVQGSMLCAGFPDGENGTFPPQRGDSGGPLACLRTGGTWTLAGVVSWGVGCARGWDASRRSTTARGSPGVFSRVAAVMDFIAQHMAAGSRYMPLLLLASSLCTWNITVPEEKIILIYFTKLDVEYQVGCDRDYVSLYSSRRELISKSGCKVCGNVFPAPLLVESDQATITFVSDGSNTGRGFELTFTAVHKESELSPFSVCVAGSGCGSVAMLEEEGKIDSANYPGLYPRNTKCHWLIEAPVEYAVKLEFEDFALELSPGCIYDAVNVYSDAEEENQLANLCGFTTPKPVLSSGNTMLVHFESDEENNFRGFRARLTFVLSGYLGKQKTSFPTSNSSLALADTCGLPPVTPWWLFKRISGAEEACPHCWPWHAALNFLGDYQCSGVVISPTWILTAAHCVQPSNKPLHWTVTAGDHDRALRESTEQVRQVKTIVVHPHFDVVSYDSDIALVQLDIPLEYNTAVRPVCLPNSTETLSSSSLCTASGWGIIEEADGSRSKRLQQMQVPVLENEICERNYYFGHPGGITARMLCAGFVSVGGQDPCQGGSGGPLVCRKENGPFILYGVASWGVGCASPKKPGVYSRVKIFLDWIRLTMKGDNKCESPKTHFLYSRLSSSCVYLSTECVSEVELEEPQGFISAPSLSGYVGSPECSWILRVSPKGMAKIMVKHLSIRTSPNCQEEFLGIYEESQGGRKELAVLCGTLMSPVVLWSPGPTVKVVFRSISPAAFSIEYLMLTVQGTVKNISSLTSSFSWVLQSLFALAHILIAIPRKKEPIVRYASIVTLFFALCSSCHWRIIAPLKSIIRLEVVDFWTERNLSNCHGQLMVYEGFGLTKELLGERVLTLMLGWEKQRSCSKFLTPHFWEVLPYRTQEKDFNPNLAYFAGNFCGDASLYPVKSRGSVMTVTFTSRAEAAMKGFLLTYQMIFPEQSKSIAIFG</sequence>
<dbReference type="CDD" id="cd00190">
    <property type="entry name" value="Tryp_SPc"/>
    <property type="match status" value="2"/>
</dbReference>
<keyword evidence="3" id="KW-0720">Serine protease</keyword>
<keyword evidence="10" id="KW-1185">Reference proteome</keyword>
<dbReference type="Pfam" id="PF00089">
    <property type="entry name" value="Trypsin"/>
    <property type="match status" value="2"/>
</dbReference>
<accession>A0A8B9CI31</accession>
<evidence type="ECO:0000256" key="5">
    <source>
        <dbReference type="PROSITE-ProRule" id="PRU00059"/>
    </source>
</evidence>
<reference evidence="9" key="2">
    <citation type="submission" date="2025-09" db="UniProtKB">
        <authorList>
            <consortium name="Ensembl"/>
        </authorList>
    </citation>
    <scope>IDENTIFICATION</scope>
</reference>
<evidence type="ECO:0000259" key="8">
    <source>
        <dbReference type="PROSITE" id="PS50240"/>
    </source>
</evidence>
<feature type="domain" description="CUB" evidence="7">
    <location>
        <begin position="280"/>
        <end position="402"/>
    </location>
</feature>
<organism evidence="9 10">
    <name type="scientific">Anser brachyrhynchus</name>
    <name type="common">Pink-footed goose</name>
    <dbReference type="NCBI Taxonomy" id="132585"/>
    <lineage>
        <taxon>Eukaryota</taxon>
        <taxon>Metazoa</taxon>
        <taxon>Chordata</taxon>
        <taxon>Craniata</taxon>
        <taxon>Vertebrata</taxon>
        <taxon>Euteleostomi</taxon>
        <taxon>Archelosauria</taxon>
        <taxon>Archosauria</taxon>
        <taxon>Dinosauria</taxon>
        <taxon>Saurischia</taxon>
        <taxon>Theropoda</taxon>
        <taxon>Coelurosauria</taxon>
        <taxon>Aves</taxon>
        <taxon>Neognathae</taxon>
        <taxon>Galloanserae</taxon>
        <taxon>Anseriformes</taxon>
        <taxon>Anatidae</taxon>
        <taxon>Anserinae</taxon>
        <taxon>Anser</taxon>
    </lineage>
</organism>
<dbReference type="InterPro" id="IPR009003">
    <property type="entry name" value="Peptidase_S1_PA"/>
</dbReference>
<dbReference type="PRINTS" id="PR00722">
    <property type="entry name" value="CHYMOTRYPSIN"/>
</dbReference>
<dbReference type="InterPro" id="IPR000859">
    <property type="entry name" value="CUB_dom"/>
</dbReference>
<comment type="caution">
    <text evidence="5">Lacks conserved residue(s) required for the propagation of feature annotation.</text>
</comment>
<dbReference type="PROSITE" id="PS00134">
    <property type="entry name" value="TRYPSIN_HIS"/>
    <property type="match status" value="2"/>
</dbReference>
<dbReference type="GO" id="GO:0004252">
    <property type="term" value="F:serine-type endopeptidase activity"/>
    <property type="evidence" value="ECO:0007669"/>
    <property type="project" value="InterPro"/>
</dbReference>
<dbReference type="PROSITE" id="PS50240">
    <property type="entry name" value="TRYPSIN_DOM"/>
    <property type="match status" value="2"/>
</dbReference>
<dbReference type="SMART" id="SM00042">
    <property type="entry name" value="CUB"/>
    <property type="match status" value="3"/>
</dbReference>
<feature type="signal peptide" evidence="6">
    <location>
        <begin position="1"/>
        <end position="25"/>
    </location>
</feature>
<dbReference type="InterPro" id="IPR035914">
    <property type="entry name" value="Sperma_CUB_dom_sf"/>
</dbReference>
<keyword evidence="6" id="KW-0732">Signal</keyword>
<dbReference type="InterPro" id="IPR043504">
    <property type="entry name" value="Peptidase_S1_PA_chymotrypsin"/>
</dbReference>
<dbReference type="PANTHER" id="PTHR24252:SF18">
    <property type="entry name" value="OVOCHYMASE 1"/>
    <property type="match status" value="1"/>
</dbReference>
<evidence type="ECO:0000313" key="9">
    <source>
        <dbReference type="Ensembl" id="ENSABRP00000020034.1"/>
    </source>
</evidence>
<feature type="domain" description="Peptidase S1" evidence="8">
    <location>
        <begin position="46"/>
        <end position="299"/>
    </location>
</feature>
<keyword evidence="1" id="KW-0645">Protease</keyword>
<evidence type="ECO:0000256" key="3">
    <source>
        <dbReference type="ARBA" id="ARBA00022825"/>
    </source>
</evidence>
<dbReference type="GeneTree" id="ENSGT00940000157791"/>
<dbReference type="InterPro" id="IPR001254">
    <property type="entry name" value="Trypsin_dom"/>
</dbReference>
<evidence type="ECO:0000256" key="4">
    <source>
        <dbReference type="ARBA" id="ARBA00023157"/>
    </source>
</evidence>
<evidence type="ECO:0000256" key="6">
    <source>
        <dbReference type="SAM" id="SignalP"/>
    </source>
</evidence>
<feature type="chain" id="PRO_5034355966" description="Ovochymase 1" evidence="6">
    <location>
        <begin position="26"/>
        <end position="1149"/>
    </location>
</feature>
<evidence type="ECO:0008006" key="11">
    <source>
        <dbReference type="Google" id="ProtNLM"/>
    </source>
</evidence>
<feature type="domain" description="CUB" evidence="7">
    <location>
        <begin position="420"/>
        <end position="532"/>
    </location>
</feature>
<dbReference type="GO" id="GO:0006508">
    <property type="term" value="P:proteolysis"/>
    <property type="evidence" value="ECO:0007669"/>
    <property type="project" value="UniProtKB-KW"/>
</dbReference>
<dbReference type="InterPro" id="IPR018114">
    <property type="entry name" value="TRYPSIN_HIS"/>
</dbReference>
<dbReference type="Ensembl" id="ENSABRT00000028262.1">
    <property type="protein sequence ID" value="ENSABRP00000020034.1"/>
    <property type="gene ID" value="ENSABRG00000017129.1"/>
</dbReference>
<dbReference type="SMART" id="SM00020">
    <property type="entry name" value="Tryp_SPc"/>
    <property type="match status" value="2"/>
</dbReference>
<protein>
    <recommendedName>
        <fullName evidence="11">Ovochymase 1</fullName>
    </recommendedName>
</protein>
<dbReference type="CDD" id="cd00041">
    <property type="entry name" value="CUB"/>
    <property type="match status" value="4"/>
</dbReference>
<proteinExistence type="predicted"/>
<feature type="domain" description="Peptidase S1" evidence="8">
    <location>
        <begin position="571"/>
        <end position="809"/>
    </location>
</feature>
<feature type="disulfide bond" evidence="5">
    <location>
        <begin position="420"/>
        <end position="447"/>
    </location>
</feature>
<dbReference type="AlphaFoldDB" id="A0A8B9CI31"/>
<dbReference type="Gene3D" id="2.60.120.290">
    <property type="entry name" value="Spermadhesin, CUB domain"/>
    <property type="match status" value="4"/>
</dbReference>
<dbReference type="Gene3D" id="2.40.10.10">
    <property type="entry name" value="Trypsin-like serine proteases"/>
    <property type="match status" value="2"/>
</dbReference>
<reference evidence="9" key="1">
    <citation type="submission" date="2025-08" db="UniProtKB">
        <authorList>
            <consortium name="Ensembl"/>
        </authorList>
    </citation>
    <scope>IDENTIFICATION</scope>
</reference>
<name>A0A8B9CI31_9AVES</name>
<dbReference type="FunFam" id="2.60.120.290:FF:000013">
    <property type="entry name" value="Membrane frizzled-related protein"/>
    <property type="match status" value="1"/>
</dbReference>
<evidence type="ECO:0000256" key="2">
    <source>
        <dbReference type="ARBA" id="ARBA00022801"/>
    </source>
</evidence>
<dbReference type="PROSITE" id="PS01180">
    <property type="entry name" value="CUB"/>
    <property type="match status" value="3"/>
</dbReference>
<dbReference type="Pfam" id="PF00431">
    <property type="entry name" value="CUB"/>
    <property type="match status" value="3"/>
</dbReference>
<dbReference type="Proteomes" id="UP000694426">
    <property type="component" value="Unplaced"/>
</dbReference>
<evidence type="ECO:0000256" key="1">
    <source>
        <dbReference type="ARBA" id="ARBA00022670"/>
    </source>
</evidence>
<dbReference type="FunFam" id="2.40.10.10:FF:000003">
    <property type="entry name" value="Transmembrane serine protease 3"/>
    <property type="match status" value="2"/>
</dbReference>
<evidence type="ECO:0000259" key="7">
    <source>
        <dbReference type="PROSITE" id="PS01180"/>
    </source>
</evidence>
<keyword evidence="4 5" id="KW-1015">Disulfide bond</keyword>
<feature type="domain" description="CUB" evidence="7">
    <location>
        <begin position="837"/>
        <end position="948"/>
    </location>
</feature>
<dbReference type="SUPFAM" id="SSF49854">
    <property type="entry name" value="Spermadhesin, CUB domain"/>
    <property type="match status" value="4"/>
</dbReference>
<dbReference type="InterPro" id="IPR001314">
    <property type="entry name" value="Peptidase_S1A"/>
</dbReference>
<dbReference type="PANTHER" id="PTHR24252">
    <property type="entry name" value="ACROSIN-RELATED"/>
    <property type="match status" value="1"/>
</dbReference>
<keyword evidence="2" id="KW-0378">Hydrolase</keyword>